<dbReference type="Proteomes" id="UP000192596">
    <property type="component" value="Unassembled WGS sequence"/>
</dbReference>
<comment type="caution">
    <text evidence="1">The sequence shown here is derived from an EMBL/GenBank/DDBJ whole genome shotgun (WGS) entry which is preliminary data.</text>
</comment>
<sequence>MANKYSYPLRNTTHSQAQSSLFRLSAHLRRTIFKLAFGPAQEPDPMVDLIELAPPESEILLVCQQVYLECKALHASVVMQYWDQDFYIDVLALPDSTNAFEHLSDKILLKIASLTSIPPRFNSAMLPRVVINTFGCTYFYPEVGPG</sequence>
<accession>A0A1V8SS35</accession>
<proteinExistence type="predicted"/>
<evidence type="ECO:0000313" key="2">
    <source>
        <dbReference type="Proteomes" id="UP000192596"/>
    </source>
</evidence>
<name>A0A1V8SS35_9PEZI</name>
<keyword evidence="2" id="KW-1185">Reference proteome</keyword>
<dbReference type="EMBL" id="NAJO01000029">
    <property type="protein sequence ID" value="OQO01890.1"/>
    <property type="molecule type" value="Genomic_DNA"/>
</dbReference>
<protein>
    <submittedName>
        <fullName evidence="1">Uncharacterized protein</fullName>
    </submittedName>
</protein>
<organism evidence="1 2">
    <name type="scientific">Cryoendolithus antarcticus</name>
    <dbReference type="NCBI Taxonomy" id="1507870"/>
    <lineage>
        <taxon>Eukaryota</taxon>
        <taxon>Fungi</taxon>
        <taxon>Dikarya</taxon>
        <taxon>Ascomycota</taxon>
        <taxon>Pezizomycotina</taxon>
        <taxon>Dothideomycetes</taxon>
        <taxon>Dothideomycetidae</taxon>
        <taxon>Cladosporiales</taxon>
        <taxon>Cladosporiaceae</taxon>
        <taxon>Cryoendolithus</taxon>
    </lineage>
</organism>
<gene>
    <name evidence="1" type="ORF">B0A48_12363</name>
</gene>
<dbReference type="AlphaFoldDB" id="A0A1V8SS35"/>
<reference evidence="2" key="1">
    <citation type="submission" date="2017-03" db="EMBL/GenBank/DDBJ databases">
        <title>Genomes of endolithic fungi from Antarctica.</title>
        <authorList>
            <person name="Coleine C."/>
            <person name="Masonjones S."/>
            <person name="Stajich J.E."/>
        </authorList>
    </citation>
    <scope>NUCLEOTIDE SEQUENCE [LARGE SCALE GENOMIC DNA]</scope>
    <source>
        <strain evidence="2">CCFEE 5527</strain>
    </source>
</reference>
<dbReference type="InParanoid" id="A0A1V8SS35"/>
<evidence type="ECO:0000313" key="1">
    <source>
        <dbReference type="EMBL" id="OQO01890.1"/>
    </source>
</evidence>